<proteinExistence type="predicted"/>
<organism evidence="1 3">
    <name type="scientific">Didymodactylos carnosus</name>
    <dbReference type="NCBI Taxonomy" id="1234261"/>
    <lineage>
        <taxon>Eukaryota</taxon>
        <taxon>Metazoa</taxon>
        <taxon>Spiralia</taxon>
        <taxon>Gnathifera</taxon>
        <taxon>Rotifera</taxon>
        <taxon>Eurotatoria</taxon>
        <taxon>Bdelloidea</taxon>
        <taxon>Philodinida</taxon>
        <taxon>Philodinidae</taxon>
        <taxon>Didymodactylos</taxon>
    </lineage>
</organism>
<evidence type="ECO:0000313" key="1">
    <source>
        <dbReference type="EMBL" id="CAF1128003.1"/>
    </source>
</evidence>
<evidence type="ECO:0000313" key="2">
    <source>
        <dbReference type="EMBL" id="CAF3891513.1"/>
    </source>
</evidence>
<dbReference type="EMBL" id="CAJOBC010006227">
    <property type="protein sequence ID" value="CAF3891513.1"/>
    <property type="molecule type" value="Genomic_DNA"/>
</dbReference>
<name>A0A814R433_9BILA</name>
<comment type="caution">
    <text evidence="1">The sequence shown here is derived from an EMBL/GenBank/DDBJ whole genome shotgun (WGS) entry which is preliminary data.</text>
</comment>
<gene>
    <name evidence="1" type="ORF">GPM918_LOCUS20037</name>
    <name evidence="2" type="ORF">SRO942_LOCUS20034</name>
</gene>
<accession>A0A814R433</accession>
<evidence type="ECO:0000313" key="3">
    <source>
        <dbReference type="Proteomes" id="UP000663829"/>
    </source>
</evidence>
<dbReference type="EMBL" id="CAJNOQ010006227">
    <property type="protein sequence ID" value="CAF1128003.1"/>
    <property type="molecule type" value="Genomic_DNA"/>
</dbReference>
<dbReference type="Proteomes" id="UP000681722">
    <property type="component" value="Unassembled WGS sequence"/>
</dbReference>
<dbReference type="AlphaFoldDB" id="A0A814R433"/>
<dbReference type="Proteomes" id="UP000663829">
    <property type="component" value="Unassembled WGS sequence"/>
</dbReference>
<protein>
    <submittedName>
        <fullName evidence="1">Uncharacterized protein</fullName>
    </submittedName>
</protein>
<reference evidence="1" key="1">
    <citation type="submission" date="2021-02" db="EMBL/GenBank/DDBJ databases">
        <authorList>
            <person name="Nowell W R."/>
        </authorList>
    </citation>
    <scope>NUCLEOTIDE SEQUENCE</scope>
</reference>
<sequence length="166" mass="18725">MPGYRVVGGHGYTVARGWVRFGLKVTTSTDTTIWKQRGTCYHGTNNKTSRSIISIGHLLLPGDKLLDNTVVESVYGSKDYFYTSPSTAYTASRLFRFKHNYISKNSGMYKVQLILRCKQKPGTFQRHSVVIPITDPYISSDIIEWYSSIATAAIPYSAMVRIRKAK</sequence>
<keyword evidence="3" id="KW-1185">Reference proteome</keyword>